<evidence type="ECO:0000313" key="2">
    <source>
        <dbReference type="EMBL" id="KAF9747142.1"/>
    </source>
</evidence>
<gene>
    <name evidence="2" type="ORF">IM811_002476</name>
</gene>
<name>A0A8H7KC21_BIOOC</name>
<comment type="caution">
    <text evidence="2">The sequence shown here is derived from an EMBL/GenBank/DDBJ whole genome shotgun (WGS) entry which is preliminary data.</text>
</comment>
<reference evidence="2" key="1">
    <citation type="submission" date="2020-10" db="EMBL/GenBank/DDBJ databases">
        <title>High-Quality Genome Resource of Clonostachys rosea strain S41 by Oxford Nanopore Long-Read Sequencing.</title>
        <authorList>
            <person name="Wang H."/>
        </authorList>
    </citation>
    <scope>NUCLEOTIDE SEQUENCE</scope>
    <source>
        <strain evidence="2">S41</strain>
    </source>
</reference>
<dbReference type="Proteomes" id="UP000616885">
    <property type="component" value="Unassembled WGS sequence"/>
</dbReference>
<proteinExistence type="predicted"/>
<protein>
    <recommendedName>
        <fullName evidence="1">2EXR domain-containing protein</fullName>
    </recommendedName>
</protein>
<dbReference type="PANTHER" id="PTHR35910">
    <property type="entry name" value="2EXR DOMAIN-CONTAINING PROTEIN"/>
    <property type="match status" value="1"/>
</dbReference>
<dbReference type="AlphaFoldDB" id="A0A8H7KC21"/>
<sequence>MASFHGFSDLPYELRLQIWEQSIRPLAKGYSGIHHLSISTYKEMSVRGEITGCHLKIPGINKTGREQVNRSASMWDVGLWTACWESRQVIMHHWNMEKMLERRRMLLDAREPAPLLRSWPDRKELCTTMNNPALYTGTDRRDLQLMIRPFQDAFYFDPKSLDEAANISMCRLNINNYLPFFERINGSYNSEQNFIFEFDPNWINDKYQARDLYFEKSPRGFIARLLWMIAEDLLDNCHIWLIDRSICQSSVSKEPDYAADFWKIRRSDRIFYTCDEEFVDVGMGGYRRFDSPWAGDCENMTWRGDGFDKCDEKQLRAALAREENGFAGWFVWLLAQENDNLTEVRNSYDPDLRESKHQPFWVEKHLHVLGYNR</sequence>
<dbReference type="EMBL" id="JADCTT010000010">
    <property type="protein sequence ID" value="KAF9747142.1"/>
    <property type="molecule type" value="Genomic_DNA"/>
</dbReference>
<dbReference type="Pfam" id="PF20150">
    <property type="entry name" value="2EXR"/>
    <property type="match status" value="1"/>
</dbReference>
<evidence type="ECO:0000313" key="3">
    <source>
        <dbReference type="Proteomes" id="UP000616885"/>
    </source>
</evidence>
<feature type="domain" description="2EXR" evidence="1">
    <location>
        <begin position="4"/>
        <end position="93"/>
    </location>
</feature>
<accession>A0A8H7KC21</accession>
<evidence type="ECO:0000259" key="1">
    <source>
        <dbReference type="Pfam" id="PF20150"/>
    </source>
</evidence>
<dbReference type="PANTHER" id="PTHR35910:SF1">
    <property type="entry name" value="2EXR DOMAIN-CONTAINING PROTEIN"/>
    <property type="match status" value="1"/>
</dbReference>
<dbReference type="InterPro" id="IPR045518">
    <property type="entry name" value="2EXR"/>
</dbReference>
<organism evidence="2 3">
    <name type="scientific">Bionectria ochroleuca</name>
    <name type="common">Gliocladium roseum</name>
    <dbReference type="NCBI Taxonomy" id="29856"/>
    <lineage>
        <taxon>Eukaryota</taxon>
        <taxon>Fungi</taxon>
        <taxon>Dikarya</taxon>
        <taxon>Ascomycota</taxon>
        <taxon>Pezizomycotina</taxon>
        <taxon>Sordariomycetes</taxon>
        <taxon>Hypocreomycetidae</taxon>
        <taxon>Hypocreales</taxon>
        <taxon>Bionectriaceae</taxon>
        <taxon>Clonostachys</taxon>
    </lineage>
</organism>